<protein>
    <submittedName>
        <fullName evidence="1">YaaA family protein</fullName>
    </submittedName>
</protein>
<name>A0AC61R9U2_9FIRM</name>
<dbReference type="Proteomes" id="UP000308836">
    <property type="component" value="Unassembled WGS sequence"/>
</dbReference>
<comment type="caution">
    <text evidence="1">The sequence shown here is derived from an EMBL/GenBank/DDBJ whole genome shotgun (WGS) entry which is preliminary data.</text>
</comment>
<accession>A0AC61R9U2</accession>
<keyword evidence="2" id="KW-1185">Reference proteome</keyword>
<evidence type="ECO:0000313" key="2">
    <source>
        <dbReference type="Proteomes" id="UP000308836"/>
    </source>
</evidence>
<organism evidence="1 2">
    <name type="scientific">Dubosiella muris</name>
    <dbReference type="NCBI Taxonomy" id="3038133"/>
    <lineage>
        <taxon>Bacteria</taxon>
        <taxon>Bacillati</taxon>
        <taxon>Bacillota</taxon>
        <taxon>Erysipelotrichia</taxon>
        <taxon>Erysipelotrichales</taxon>
        <taxon>Erysipelotrichaceae</taxon>
        <taxon>Dubosiella</taxon>
    </lineage>
</organism>
<reference evidence="1" key="1">
    <citation type="submission" date="2019-04" db="EMBL/GenBank/DDBJ databases">
        <title>Microbes associate with the intestines of laboratory mice.</title>
        <authorList>
            <person name="Navarre W."/>
            <person name="Wong E."/>
            <person name="Huang K."/>
            <person name="Tropini C."/>
            <person name="Ng K."/>
            <person name="Yu B."/>
        </authorList>
    </citation>
    <scope>NUCLEOTIDE SEQUENCE</scope>
    <source>
        <strain evidence="1">NM09_H32</strain>
    </source>
</reference>
<proteinExistence type="predicted"/>
<dbReference type="EMBL" id="SRYG01000003">
    <property type="protein sequence ID" value="TGY66958.1"/>
    <property type="molecule type" value="Genomic_DNA"/>
</dbReference>
<evidence type="ECO:0000313" key="1">
    <source>
        <dbReference type="EMBL" id="TGY66958.1"/>
    </source>
</evidence>
<gene>
    <name evidence="1" type="ORF">E5336_02440</name>
</gene>
<sequence>MKIIVSPTKQMKFKDDFYIPYTTPAFLKESELLREKLSALDFDTLKKTMKVSDKMAGKVYDLFHTGHSARGCALLSYSGIAFQYMAPGVFTDREIEYVENHLRILSGLYGVLRPLDQIEGYRLEMQTKLPFFPFSLYDFWKDALAQALDDEIILNLASEEYAKCIRPYKPLIDVRFLDVDGKEKGVYVKMARGEMVRYMAEKNIERVEDIRHFDRQNFAFCPERSNSRLYVFQKTK</sequence>